<feature type="region of interest" description="Disordered" evidence="1">
    <location>
        <begin position="1"/>
        <end position="656"/>
    </location>
</feature>
<evidence type="ECO:0000256" key="1">
    <source>
        <dbReference type="SAM" id="MobiDB-lite"/>
    </source>
</evidence>
<feature type="compositionally biased region" description="Low complexity" evidence="1">
    <location>
        <begin position="189"/>
        <end position="205"/>
    </location>
</feature>
<feature type="compositionally biased region" description="Basic and acidic residues" evidence="1">
    <location>
        <begin position="389"/>
        <end position="415"/>
    </location>
</feature>
<feature type="compositionally biased region" description="Basic and acidic residues" evidence="1">
    <location>
        <begin position="522"/>
        <end position="537"/>
    </location>
</feature>
<feature type="compositionally biased region" description="Basic and acidic residues" evidence="1">
    <location>
        <begin position="340"/>
        <end position="378"/>
    </location>
</feature>
<comment type="caution">
    <text evidence="2">The sequence shown here is derived from an EMBL/GenBank/DDBJ whole genome shotgun (WGS) entry which is preliminary data.</text>
</comment>
<feature type="compositionally biased region" description="Basic residues" evidence="1">
    <location>
        <begin position="507"/>
        <end position="521"/>
    </location>
</feature>
<dbReference type="AlphaFoldDB" id="A0A5C6CRB2"/>
<feature type="compositionally biased region" description="Basic and acidic residues" evidence="1">
    <location>
        <begin position="493"/>
        <end position="506"/>
    </location>
</feature>
<reference evidence="2 3" key="1">
    <citation type="submission" date="2019-02" db="EMBL/GenBank/DDBJ databases">
        <title>Deep-cultivation of Planctomycetes and their phenomic and genomic characterization uncovers novel biology.</title>
        <authorList>
            <person name="Wiegand S."/>
            <person name="Jogler M."/>
            <person name="Boedeker C."/>
            <person name="Pinto D."/>
            <person name="Vollmers J."/>
            <person name="Rivas-Marin E."/>
            <person name="Kohn T."/>
            <person name="Peeters S.H."/>
            <person name="Heuer A."/>
            <person name="Rast P."/>
            <person name="Oberbeckmann S."/>
            <person name="Bunk B."/>
            <person name="Jeske O."/>
            <person name="Meyerdierks A."/>
            <person name="Storesund J.E."/>
            <person name="Kallscheuer N."/>
            <person name="Luecker S."/>
            <person name="Lage O.M."/>
            <person name="Pohl T."/>
            <person name="Merkel B.J."/>
            <person name="Hornburger P."/>
            <person name="Mueller R.-W."/>
            <person name="Bruemmer F."/>
            <person name="Labrenz M."/>
            <person name="Spormann A.M."/>
            <person name="Op Den Camp H."/>
            <person name="Overmann J."/>
            <person name="Amann R."/>
            <person name="Jetten M.S.M."/>
            <person name="Mascher T."/>
            <person name="Medema M.H."/>
            <person name="Devos D.P."/>
            <person name="Kaster A.-K."/>
            <person name="Ovreas L."/>
            <person name="Rohde M."/>
            <person name="Galperin M.Y."/>
            <person name="Jogler C."/>
        </authorList>
    </citation>
    <scope>NUCLEOTIDE SEQUENCE [LARGE SCALE GENOMIC DNA]</scope>
    <source>
        <strain evidence="2 3">Pla52o</strain>
    </source>
</reference>
<gene>
    <name evidence="2" type="ORF">Pla52o_09500</name>
</gene>
<evidence type="ECO:0000313" key="2">
    <source>
        <dbReference type="EMBL" id="TWU27090.1"/>
    </source>
</evidence>
<feature type="compositionally biased region" description="Polar residues" evidence="1">
    <location>
        <begin position="74"/>
        <end position="84"/>
    </location>
</feature>
<feature type="compositionally biased region" description="Basic and acidic residues" evidence="1">
    <location>
        <begin position="280"/>
        <end position="309"/>
    </location>
</feature>
<keyword evidence="3" id="KW-1185">Reference proteome</keyword>
<accession>A0A5C6CRB2</accession>
<feature type="compositionally biased region" description="Acidic residues" evidence="1">
    <location>
        <begin position="547"/>
        <end position="558"/>
    </location>
</feature>
<feature type="compositionally biased region" description="Basic and acidic residues" evidence="1">
    <location>
        <begin position="122"/>
        <end position="131"/>
    </location>
</feature>
<dbReference type="OrthoDB" id="252849at2"/>
<feature type="compositionally biased region" description="Basic and acidic residues" evidence="1">
    <location>
        <begin position="423"/>
        <end position="446"/>
    </location>
</feature>
<organism evidence="2 3">
    <name type="scientific">Novipirellula galeiformis</name>
    <dbReference type="NCBI Taxonomy" id="2528004"/>
    <lineage>
        <taxon>Bacteria</taxon>
        <taxon>Pseudomonadati</taxon>
        <taxon>Planctomycetota</taxon>
        <taxon>Planctomycetia</taxon>
        <taxon>Pirellulales</taxon>
        <taxon>Pirellulaceae</taxon>
        <taxon>Novipirellula</taxon>
    </lineage>
</organism>
<dbReference type="EMBL" id="SJPT01000001">
    <property type="protein sequence ID" value="TWU27090.1"/>
    <property type="molecule type" value="Genomic_DNA"/>
</dbReference>
<feature type="compositionally biased region" description="Basic and acidic residues" evidence="1">
    <location>
        <begin position="576"/>
        <end position="586"/>
    </location>
</feature>
<feature type="compositionally biased region" description="Basic and acidic residues" evidence="1">
    <location>
        <begin position="207"/>
        <end position="239"/>
    </location>
</feature>
<dbReference type="RefSeq" id="WP_146593332.1">
    <property type="nucleotide sequence ID" value="NZ_SJPT01000001.1"/>
</dbReference>
<proteinExistence type="predicted"/>
<name>A0A5C6CRB2_9BACT</name>
<sequence length="656" mass="71181">MRSDHWNFLANLLGASNSSDSPKKKAAPKKPVAPSPEPETSKAESSRKQSSSDLASKETAPQPTEQGERPKRQNLPTPVTSKTSGDAPKSVEDVLDALRSATPPQNIPGFGPPKKAQAVAKRSTEAERPAETSKPAGFQDRPRNPVGTSNSPETPKLATAPAANEDTDQAWGSLANQLGVTVDDDFAIERSPSSESPSRQAPAPSDSRNRPERSEGGRRDNQTKSRSDSPQDAASDRRPSPAKSQGSGFGTGLDVAPSEDSGEDITEAFGAPRRRPTPAESRRDTPAPSRGRSERSRDVQSSDEPEGKFISKKSSLNDDDSETGERAPRRRGRRRGVRQRITEDQLERGEETPAQSEEKPRAGREASPRRGERNRSEGGRTAAASSDSGRSDSGRSDSGRSDSGRGREQGGREQGSRGGSSRDSQRSPASDRDAGRRQRSPAKEAVEPSNRSGRSRPERAQDDDRDFEDGFASNLFVDDFDDDDVLSEDQDVDEPKAADRDEEAPRPRSRRRGRRGGRRGRNRDEANRPEDEAKNDDSVDTFAELPSFDDDHEDDDEADAIRREKRRPQSGRGSRGARDSSSREPSDQDESSESSSRSRGRGRRNASDSEGSADRPSAPTWLETVSLLVDANVENHKKTPARGSGGGGRGRGGKRR</sequence>
<protein>
    <submittedName>
        <fullName evidence="2">Uncharacterized protein</fullName>
    </submittedName>
</protein>
<feature type="compositionally biased region" description="Acidic residues" evidence="1">
    <location>
        <begin position="478"/>
        <end position="492"/>
    </location>
</feature>
<dbReference type="Proteomes" id="UP000316304">
    <property type="component" value="Unassembled WGS sequence"/>
</dbReference>
<feature type="compositionally biased region" description="Basic residues" evidence="1">
    <location>
        <begin position="328"/>
        <end position="338"/>
    </location>
</feature>
<evidence type="ECO:0000313" key="3">
    <source>
        <dbReference type="Proteomes" id="UP000316304"/>
    </source>
</evidence>